<protein>
    <submittedName>
        <fullName evidence="3">Uncharacterized protein</fullName>
    </submittedName>
</protein>
<feature type="compositionally biased region" description="Polar residues" evidence="1">
    <location>
        <begin position="357"/>
        <end position="366"/>
    </location>
</feature>
<feature type="compositionally biased region" description="Polar residues" evidence="1">
    <location>
        <begin position="375"/>
        <end position="385"/>
    </location>
</feature>
<accession>A0ABT7PKT9</accession>
<evidence type="ECO:0000313" key="3">
    <source>
        <dbReference type="EMBL" id="MDM4017109.1"/>
    </source>
</evidence>
<gene>
    <name evidence="3" type="ORF">QTN89_16805</name>
</gene>
<dbReference type="RefSeq" id="WP_289164604.1">
    <property type="nucleotide sequence ID" value="NZ_JASZZN010000012.1"/>
</dbReference>
<keyword evidence="2" id="KW-0812">Transmembrane</keyword>
<name>A0ABT7PKT9_9BACT</name>
<keyword evidence="4" id="KW-1185">Reference proteome</keyword>
<proteinExistence type="predicted"/>
<reference evidence="3 4" key="1">
    <citation type="submission" date="2023-06" db="EMBL/GenBank/DDBJ databases">
        <title>Roseiconus lacunae JC819 isolated from Gulf of Mannar region, Tamil Nadu.</title>
        <authorList>
            <person name="Pk S."/>
            <person name="Ch S."/>
            <person name="Ch V.R."/>
        </authorList>
    </citation>
    <scope>NUCLEOTIDE SEQUENCE [LARGE SCALE GENOMIC DNA]</scope>
    <source>
        <strain evidence="3 4">JC819</strain>
    </source>
</reference>
<sequence>MKVPADCAIQCPWCDEVSAAERWLKQLPPIATIVYPQGGETGLALPPDVSGMDERLQGTQGQSPLGCDLAGPEAASPGAFCQGSGEQEAAVTNGADRSSRRLAADSSNLTLDDLSATSLRQDELVEKVHQELESLRHDGPPKDGPSWTTPSGDQSDATFESSPSHDAIAGDTAAGDTADGDIILNDTADSTSVSFAEPIAITKTPAEHSQEDLVADPAPSETRRPTLEEIEEAWAESESYSKADDEDGDGEDVIEGDAFGSSDDDFDATVSDEDPSFDDELEQLALRDRHQATPFTFDEDDRPYYRQNGWGKRRQSAIRFFKIAAPSLMALPILAYILILAKVDLGFYPFDGSSHSAMVQGNASSSDADDLPVATSANDDSTGASASDHDSDMEAADTGKTKDDEVDSPAPMLTTLSDTRDNVSGATNEDVGDGWIASDKQATSINTDQFQPTNDSVVAVLPSSSWAASSIDTDNTIAGVTDNDDGSIVELIQSIKTDVEPVDDLDGQPRRTIEMIAREQALQRHKRLHQPTSPDRIESDASVAADQSDLASESHSPSPELVIDDAVPPITSELTNPVRQASAEATVGMSFPPSEALPLPERADPIEPAEVDTQTTEATAPDELETSERAHGVSEGGTSEGSTSEGSGAEVVSVSGEAALLACQQVVRQLEAIGADHLSDREATMATVKAYRNVSRLADFVDEADTPKLDAVFEALADEGTLSELESLCAAWIDWPKRQTKGILLIGTLTTNGNSRAFVLGDKTRLSIVGETSLEINDDERCIALAEIVSGESPASVRLIRVDAVP</sequence>
<comment type="caution">
    <text evidence="3">The sequence shown here is derived from an EMBL/GenBank/DDBJ whole genome shotgun (WGS) entry which is preliminary data.</text>
</comment>
<evidence type="ECO:0000313" key="4">
    <source>
        <dbReference type="Proteomes" id="UP001239462"/>
    </source>
</evidence>
<feature type="compositionally biased region" description="Polar residues" evidence="1">
    <location>
        <begin position="146"/>
        <end position="164"/>
    </location>
</feature>
<feature type="compositionally biased region" description="Basic and acidic residues" evidence="1">
    <location>
        <begin position="387"/>
        <end position="403"/>
    </location>
</feature>
<dbReference type="EMBL" id="JASZZN010000012">
    <property type="protein sequence ID" value="MDM4017109.1"/>
    <property type="molecule type" value="Genomic_DNA"/>
</dbReference>
<evidence type="ECO:0000256" key="2">
    <source>
        <dbReference type="SAM" id="Phobius"/>
    </source>
</evidence>
<feature type="region of interest" description="Disordered" evidence="1">
    <location>
        <begin position="357"/>
        <end position="435"/>
    </location>
</feature>
<keyword evidence="2" id="KW-1133">Transmembrane helix</keyword>
<feature type="compositionally biased region" description="Acidic residues" evidence="1">
    <location>
        <begin position="244"/>
        <end position="255"/>
    </location>
</feature>
<keyword evidence="2" id="KW-0472">Membrane</keyword>
<organism evidence="3 4">
    <name type="scientific">Roseiconus lacunae</name>
    <dbReference type="NCBI Taxonomy" id="2605694"/>
    <lineage>
        <taxon>Bacteria</taxon>
        <taxon>Pseudomonadati</taxon>
        <taxon>Planctomycetota</taxon>
        <taxon>Planctomycetia</taxon>
        <taxon>Pirellulales</taxon>
        <taxon>Pirellulaceae</taxon>
        <taxon>Roseiconus</taxon>
    </lineage>
</organism>
<evidence type="ECO:0000256" key="1">
    <source>
        <dbReference type="SAM" id="MobiDB-lite"/>
    </source>
</evidence>
<dbReference type="Proteomes" id="UP001239462">
    <property type="component" value="Unassembled WGS sequence"/>
</dbReference>
<feature type="compositionally biased region" description="Low complexity" evidence="1">
    <location>
        <begin position="166"/>
        <end position="183"/>
    </location>
</feature>
<feature type="compositionally biased region" description="Low complexity" evidence="1">
    <location>
        <begin position="640"/>
        <end position="650"/>
    </location>
</feature>
<feature type="transmembrane region" description="Helical" evidence="2">
    <location>
        <begin position="320"/>
        <end position="341"/>
    </location>
</feature>
<feature type="region of interest" description="Disordered" evidence="1">
    <location>
        <begin position="522"/>
        <end position="563"/>
    </location>
</feature>
<feature type="compositionally biased region" description="Polar residues" evidence="1">
    <location>
        <begin position="414"/>
        <end position="427"/>
    </location>
</feature>
<feature type="region of interest" description="Disordered" evidence="1">
    <location>
        <begin position="610"/>
        <end position="650"/>
    </location>
</feature>
<feature type="region of interest" description="Disordered" evidence="1">
    <location>
        <begin position="78"/>
        <end position="101"/>
    </location>
</feature>
<feature type="region of interest" description="Disordered" evidence="1">
    <location>
        <begin position="133"/>
        <end position="268"/>
    </location>
</feature>